<dbReference type="OrthoDB" id="7058428at2"/>
<evidence type="ECO:0000313" key="3">
    <source>
        <dbReference type="Proteomes" id="UP000065641"/>
    </source>
</evidence>
<evidence type="ECO:0000256" key="1">
    <source>
        <dbReference type="SAM" id="Phobius"/>
    </source>
</evidence>
<protein>
    <recommendedName>
        <fullName evidence="4">DUF4760 domain-containing protein</fullName>
    </recommendedName>
</protein>
<reference evidence="2 3" key="1">
    <citation type="submission" date="2015-11" db="EMBL/GenBank/DDBJ databases">
        <authorList>
            <person name="Zhang Y."/>
            <person name="Guo Z."/>
        </authorList>
    </citation>
    <scope>NUCLEOTIDE SEQUENCE [LARGE SCALE GENOMIC DNA]</scope>
    <source>
        <strain evidence="2 3">KCTC 32221</strain>
    </source>
</reference>
<organism evidence="2 3">
    <name type="scientific">Pseudohongiella spirulinae</name>
    <dbReference type="NCBI Taxonomy" id="1249552"/>
    <lineage>
        <taxon>Bacteria</taxon>
        <taxon>Pseudomonadati</taxon>
        <taxon>Pseudomonadota</taxon>
        <taxon>Gammaproteobacteria</taxon>
        <taxon>Pseudomonadales</taxon>
        <taxon>Pseudohongiellaceae</taxon>
        <taxon>Pseudohongiella</taxon>
    </lineage>
</organism>
<keyword evidence="3" id="KW-1185">Reference proteome</keyword>
<evidence type="ECO:0008006" key="4">
    <source>
        <dbReference type="Google" id="ProtNLM"/>
    </source>
</evidence>
<dbReference type="RefSeq" id="WP_058021266.1">
    <property type="nucleotide sequence ID" value="NZ_CP013189.1"/>
</dbReference>
<sequence length="170" mass="19418">MNLEDLGNIGELIAAIATIATLVYLALQIRQNNDATRISAGQSILSSLNESLQVASSSPQTARVLILGQSDFETLPDDEKAQFTVWVFSWFRVLEQGEYYHRKGYLEDEVWQGHVEHLKQIMKSDAVAQWWESRHHFFNDDFQALVNEARIAETEAKLPRDVIEKIIIES</sequence>
<keyword evidence="1" id="KW-0472">Membrane</keyword>
<accession>A0A0S2KBR9</accession>
<proteinExistence type="predicted"/>
<keyword evidence="1" id="KW-0812">Transmembrane</keyword>
<dbReference type="AlphaFoldDB" id="A0A0S2KBR9"/>
<dbReference type="KEGG" id="pspi:PS2015_1092"/>
<dbReference type="EMBL" id="CP013189">
    <property type="protein sequence ID" value="ALO45754.1"/>
    <property type="molecule type" value="Genomic_DNA"/>
</dbReference>
<dbReference type="STRING" id="1249552.PS2015_1092"/>
<feature type="transmembrane region" description="Helical" evidence="1">
    <location>
        <begin position="6"/>
        <end position="27"/>
    </location>
</feature>
<keyword evidence="1" id="KW-1133">Transmembrane helix</keyword>
<name>A0A0S2KBR9_9GAMM</name>
<dbReference type="Proteomes" id="UP000065641">
    <property type="component" value="Chromosome"/>
</dbReference>
<gene>
    <name evidence="2" type="ORF">PS2015_1092</name>
</gene>
<evidence type="ECO:0000313" key="2">
    <source>
        <dbReference type="EMBL" id="ALO45754.1"/>
    </source>
</evidence>